<dbReference type="PANTHER" id="PTHR43353:SF5">
    <property type="entry name" value="SUCCINATE-SEMIALDEHYDE DEHYDROGENASE, MITOCHONDRIAL"/>
    <property type="match status" value="1"/>
</dbReference>
<dbReference type="GO" id="GO:0016620">
    <property type="term" value="F:oxidoreductase activity, acting on the aldehyde or oxo group of donors, NAD or NADP as acceptor"/>
    <property type="evidence" value="ECO:0007669"/>
    <property type="project" value="InterPro"/>
</dbReference>
<feature type="domain" description="Aldehyde dehydrogenase" evidence="3">
    <location>
        <begin position="1"/>
        <end position="74"/>
    </location>
</feature>
<dbReference type="Gene3D" id="3.40.309.10">
    <property type="entry name" value="Aldehyde Dehydrogenase, Chain A, domain 2"/>
    <property type="match status" value="1"/>
</dbReference>
<proteinExistence type="inferred from homology"/>
<evidence type="ECO:0000256" key="2">
    <source>
        <dbReference type="ARBA" id="ARBA00023002"/>
    </source>
</evidence>
<organism evidence="4">
    <name type="scientific">Phenylobacterium glaciei</name>
    <dbReference type="NCBI Taxonomy" id="2803784"/>
    <lineage>
        <taxon>Bacteria</taxon>
        <taxon>Pseudomonadati</taxon>
        <taxon>Pseudomonadota</taxon>
        <taxon>Alphaproteobacteria</taxon>
        <taxon>Caulobacterales</taxon>
        <taxon>Caulobacteraceae</taxon>
        <taxon>Phenylobacterium</taxon>
    </lineage>
</organism>
<dbReference type="SUPFAM" id="SSF53720">
    <property type="entry name" value="ALDH-like"/>
    <property type="match status" value="1"/>
</dbReference>
<accession>A0A974SAQ3</accession>
<evidence type="ECO:0000256" key="1">
    <source>
        <dbReference type="ARBA" id="ARBA00009986"/>
    </source>
</evidence>
<dbReference type="InterPro" id="IPR050740">
    <property type="entry name" value="Aldehyde_DH_Superfamily"/>
</dbReference>
<dbReference type="InterPro" id="IPR015590">
    <property type="entry name" value="Aldehyde_DH_dom"/>
</dbReference>
<dbReference type="InterPro" id="IPR016163">
    <property type="entry name" value="Ald_DH_C"/>
</dbReference>
<gene>
    <name evidence="4" type="ORF">JKL49_06700</name>
</gene>
<dbReference type="EMBL" id="CP068570">
    <property type="protein sequence ID" value="QQZ50927.1"/>
    <property type="molecule type" value="Genomic_DNA"/>
</dbReference>
<comment type="similarity">
    <text evidence="1">Belongs to the aldehyde dehydrogenase family.</text>
</comment>
<protein>
    <submittedName>
        <fullName evidence="4">Aldehyde dehydrogenase family protein</fullName>
    </submittedName>
</protein>
<reference evidence="4" key="1">
    <citation type="submission" date="2021-01" db="EMBL/GenBank/DDBJ databases">
        <title>Genome sequence of Phenylobacterium sp. 20VBR1 isolated from a valley glaceir, Ny-Alesund, Svalbard.</title>
        <authorList>
            <person name="Thomas F.A."/>
            <person name="Krishnan K.P."/>
            <person name="Sinha R.K."/>
        </authorList>
    </citation>
    <scope>NUCLEOTIDE SEQUENCE</scope>
    <source>
        <strain evidence="4">20VBR1</strain>
    </source>
</reference>
<keyword evidence="2" id="KW-0560">Oxidoreductase</keyword>
<sequence>MKPCTMELGGHAPVLVFGDVDPVAAAKTMVMGKFRNAGQVCVSPTRFMIAQSIYEPFVEAFVEGAKALVVGTVWTRPPRWGRWPTTAAWPRWRPWSPTRWPRARPCAPAASGLAILATSTGPPC</sequence>
<dbReference type="InterPro" id="IPR016161">
    <property type="entry name" value="Ald_DH/histidinol_DH"/>
</dbReference>
<dbReference type="AlphaFoldDB" id="A0A974SAQ3"/>
<dbReference type="PANTHER" id="PTHR43353">
    <property type="entry name" value="SUCCINATE-SEMIALDEHYDE DEHYDROGENASE, MITOCHONDRIAL"/>
    <property type="match status" value="1"/>
</dbReference>
<evidence type="ECO:0000259" key="3">
    <source>
        <dbReference type="Pfam" id="PF00171"/>
    </source>
</evidence>
<name>A0A974SAQ3_9CAUL</name>
<evidence type="ECO:0000313" key="4">
    <source>
        <dbReference type="EMBL" id="QQZ50927.1"/>
    </source>
</evidence>
<dbReference type="Pfam" id="PF00171">
    <property type="entry name" value="Aldedh"/>
    <property type="match status" value="1"/>
</dbReference>